<proteinExistence type="predicted"/>
<organism evidence="2 3">
    <name type="scientific">Siminovitchia fordii</name>
    <dbReference type="NCBI Taxonomy" id="254759"/>
    <lineage>
        <taxon>Bacteria</taxon>
        <taxon>Bacillati</taxon>
        <taxon>Bacillota</taxon>
        <taxon>Bacilli</taxon>
        <taxon>Bacillales</taxon>
        <taxon>Bacillaceae</taxon>
        <taxon>Siminovitchia</taxon>
    </lineage>
</organism>
<feature type="transmembrane region" description="Helical" evidence="1">
    <location>
        <begin position="43"/>
        <end position="65"/>
    </location>
</feature>
<reference evidence="2 3" key="1">
    <citation type="submission" date="2021-03" db="EMBL/GenBank/DDBJ databases">
        <title>Antimicrobial resistance genes in bacteria isolated from Japanese honey, and their potential for conferring macrolide and lincosamide resistance in the American foulbrood pathogen Paenibacillus larvae.</title>
        <authorList>
            <person name="Okamoto M."/>
            <person name="Kumagai M."/>
            <person name="Kanamori H."/>
            <person name="Takamatsu D."/>
        </authorList>
    </citation>
    <scope>NUCLEOTIDE SEQUENCE [LARGE SCALE GENOMIC DNA]</scope>
    <source>
        <strain evidence="2 3">J1TS3</strain>
    </source>
</reference>
<keyword evidence="1" id="KW-0472">Membrane</keyword>
<protein>
    <submittedName>
        <fullName evidence="2">Uncharacterized protein</fullName>
    </submittedName>
</protein>
<keyword evidence="3" id="KW-1185">Reference proteome</keyword>
<dbReference type="EMBL" id="BOQT01000012">
    <property type="protein sequence ID" value="GIN22020.1"/>
    <property type="molecule type" value="Genomic_DNA"/>
</dbReference>
<dbReference type="Proteomes" id="UP000680279">
    <property type="component" value="Unassembled WGS sequence"/>
</dbReference>
<keyword evidence="1" id="KW-0812">Transmembrane</keyword>
<name>A0ABQ4KA40_9BACI</name>
<keyword evidence="1" id="KW-1133">Transmembrane helix</keyword>
<evidence type="ECO:0000256" key="1">
    <source>
        <dbReference type="SAM" id="Phobius"/>
    </source>
</evidence>
<sequence length="109" mass="12339">MKAEAHVKENVILNSPSVNQEIDMEGVHDLHELDSVQIDCRSYLVGLLKAITFFAIVALAFFVQFEINGKSDIMYKSGVSVYRIQKSESNSVHSAYQQNRQIHFFCATV</sequence>
<gene>
    <name evidence="2" type="ORF">J1TS3_31540</name>
</gene>
<evidence type="ECO:0000313" key="3">
    <source>
        <dbReference type="Proteomes" id="UP000680279"/>
    </source>
</evidence>
<evidence type="ECO:0000313" key="2">
    <source>
        <dbReference type="EMBL" id="GIN22020.1"/>
    </source>
</evidence>
<comment type="caution">
    <text evidence="2">The sequence shown here is derived from an EMBL/GenBank/DDBJ whole genome shotgun (WGS) entry which is preliminary data.</text>
</comment>
<accession>A0ABQ4KA40</accession>